<dbReference type="Proteomes" id="UP000828251">
    <property type="component" value="Unassembled WGS sequence"/>
</dbReference>
<dbReference type="EMBL" id="JAIQCV010000006">
    <property type="protein sequence ID" value="KAH1091804.1"/>
    <property type="molecule type" value="Genomic_DNA"/>
</dbReference>
<proteinExistence type="predicted"/>
<comment type="caution">
    <text evidence="1">The sequence shown here is derived from an EMBL/GenBank/DDBJ whole genome shotgun (WGS) entry which is preliminary data.</text>
</comment>
<organism evidence="1 2">
    <name type="scientific">Gossypium stocksii</name>
    <dbReference type="NCBI Taxonomy" id="47602"/>
    <lineage>
        <taxon>Eukaryota</taxon>
        <taxon>Viridiplantae</taxon>
        <taxon>Streptophyta</taxon>
        <taxon>Embryophyta</taxon>
        <taxon>Tracheophyta</taxon>
        <taxon>Spermatophyta</taxon>
        <taxon>Magnoliopsida</taxon>
        <taxon>eudicotyledons</taxon>
        <taxon>Gunneridae</taxon>
        <taxon>Pentapetalae</taxon>
        <taxon>rosids</taxon>
        <taxon>malvids</taxon>
        <taxon>Malvales</taxon>
        <taxon>Malvaceae</taxon>
        <taxon>Malvoideae</taxon>
        <taxon>Gossypium</taxon>
    </lineage>
</organism>
<sequence length="136" mass="16139">MVQDSHEQLSSVNRDSRSHWSYYSDYKWHEYSYEHPHGSYEYVDGLDSYNPEWSTSYPKQDSYSSYYYLKSNMKSDKYMEDPSLATWVGILEECMSSCQATVSSMFKMLEQILEVVQCRATLYTLIDKVEHDILEL</sequence>
<reference evidence="1 2" key="1">
    <citation type="journal article" date="2021" name="Plant Biotechnol. J.">
        <title>Multi-omics assisted identification of the key and species-specific regulatory components of drought-tolerant mechanisms in Gossypium stocksii.</title>
        <authorList>
            <person name="Yu D."/>
            <person name="Ke L."/>
            <person name="Zhang D."/>
            <person name="Wu Y."/>
            <person name="Sun Y."/>
            <person name="Mei J."/>
            <person name="Sun J."/>
            <person name="Sun Y."/>
        </authorList>
    </citation>
    <scope>NUCLEOTIDE SEQUENCE [LARGE SCALE GENOMIC DNA]</scope>
    <source>
        <strain evidence="2">cv. E1</strain>
        <tissue evidence="1">Leaf</tissue>
    </source>
</reference>
<evidence type="ECO:0000313" key="2">
    <source>
        <dbReference type="Proteomes" id="UP000828251"/>
    </source>
</evidence>
<evidence type="ECO:0000313" key="1">
    <source>
        <dbReference type="EMBL" id="KAH1091804.1"/>
    </source>
</evidence>
<gene>
    <name evidence="1" type="ORF">J1N35_019061</name>
</gene>
<keyword evidence="2" id="KW-1185">Reference proteome</keyword>
<accession>A0A9D3VQN9</accession>
<protein>
    <submittedName>
        <fullName evidence="1">Uncharacterized protein</fullName>
    </submittedName>
</protein>
<name>A0A9D3VQN9_9ROSI</name>
<dbReference type="AlphaFoldDB" id="A0A9D3VQN9"/>